<dbReference type="CDD" id="cd01392">
    <property type="entry name" value="HTH_LacI"/>
    <property type="match status" value="1"/>
</dbReference>
<dbReference type="GO" id="GO:0003677">
    <property type="term" value="F:DNA binding"/>
    <property type="evidence" value="ECO:0007669"/>
    <property type="project" value="UniProtKB-KW"/>
</dbReference>
<comment type="caution">
    <text evidence="1">The sequence shown here is derived from an EMBL/GenBank/DDBJ whole genome shotgun (WGS) entry which is preliminary data.</text>
</comment>
<proteinExistence type="predicted"/>
<evidence type="ECO:0000313" key="1">
    <source>
        <dbReference type="EMBL" id="MDG0808751.1"/>
    </source>
</evidence>
<gene>
    <name evidence="1" type="ORF">OMP40_04610</name>
</gene>
<keyword evidence="1" id="KW-0238">DNA-binding</keyword>
<dbReference type="SUPFAM" id="SSF47413">
    <property type="entry name" value="lambda repressor-like DNA-binding domains"/>
    <property type="match status" value="1"/>
</dbReference>
<protein>
    <submittedName>
        <fullName evidence="1">LacI family DNA-binding transcriptional regulator</fullName>
    </submittedName>
</protein>
<dbReference type="Proteomes" id="UP001153404">
    <property type="component" value="Unassembled WGS sequence"/>
</dbReference>
<name>A0A9X4QR72_9BACL</name>
<dbReference type="AlphaFoldDB" id="A0A9X4QR72"/>
<dbReference type="Gene3D" id="1.10.260.40">
    <property type="entry name" value="lambda repressor-like DNA-binding domains"/>
    <property type="match status" value="1"/>
</dbReference>
<sequence>MARKKQITLQTIADDLGLTVHTVSKALRGLPGMSETTRRLVASRAKALGYRTKDQEVGMSAERIPWGYTRYRRFAMLVIGDTRFHRLQLEGVRIRLNELGHSLFPSPSLLRLRKGPSSRHG</sequence>
<dbReference type="EMBL" id="JAPDIA010000002">
    <property type="protein sequence ID" value="MDG0808751.1"/>
    <property type="molecule type" value="Genomic_DNA"/>
</dbReference>
<organism evidence="1 2">
    <name type="scientific">Cohnella rhizosphaerae</name>
    <dbReference type="NCBI Taxonomy" id="1457232"/>
    <lineage>
        <taxon>Bacteria</taxon>
        <taxon>Bacillati</taxon>
        <taxon>Bacillota</taxon>
        <taxon>Bacilli</taxon>
        <taxon>Bacillales</taxon>
        <taxon>Paenibacillaceae</taxon>
        <taxon>Cohnella</taxon>
    </lineage>
</organism>
<dbReference type="RefSeq" id="WP_277529534.1">
    <property type="nucleotide sequence ID" value="NZ_JAPDIA010000002.1"/>
</dbReference>
<dbReference type="InterPro" id="IPR000843">
    <property type="entry name" value="HTH_LacI"/>
</dbReference>
<keyword evidence="2" id="KW-1185">Reference proteome</keyword>
<reference evidence="1" key="1">
    <citation type="submission" date="2022-10" db="EMBL/GenBank/DDBJ databases">
        <title>Comparative genomic analysis of Cohnella hashimotonis sp. nov., isolated from the International Space Station.</title>
        <authorList>
            <person name="Simpson A."/>
            <person name="Venkateswaran K."/>
        </authorList>
    </citation>
    <scope>NUCLEOTIDE SEQUENCE</scope>
    <source>
        <strain evidence="1">DSM 28161</strain>
    </source>
</reference>
<dbReference type="GO" id="GO:0006355">
    <property type="term" value="P:regulation of DNA-templated transcription"/>
    <property type="evidence" value="ECO:0007669"/>
    <property type="project" value="InterPro"/>
</dbReference>
<evidence type="ECO:0000313" key="2">
    <source>
        <dbReference type="Proteomes" id="UP001153404"/>
    </source>
</evidence>
<accession>A0A9X4QR72</accession>
<dbReference type="InterPro" id="IPR010982">
    <property type="entry name" value="Lambda_DNA-bd_dom_sf"/>
</dbReference>